<comment type="caution">
    <text evidence="2">The sequence shown here is derived from an EMBL/GenBank/DDBJ whole genome shotgun (WGS) entry which is preliminary data.</text>
</comment>
<dbReference type="PANTHER" id="PTHR47240">
    <property type="entry name" value="CHROMO DOMAIN-CONTAINING PROTEIN LHP1"/>
    <property type="match status" value="1"/>
</dbReference>
<evidence type="ECO:0000313" key="3">
    <source>
        <dbReference type="Proteomes" id="UP000594638"/>
    </source>
</evidence>
<feature type="compositionally biased region" description="Acidic residues" evidence="1">
    <location>
        <begin position="50"/>
        <end position="68"/>
    </location>
</feature>
<dbReference type="EMBL" id="CACTIH010003666">
    <property type="protein sequence ID" value="CAA2981226.1"/>
    <property type="molecule type" value="Genomic_DNA"/>
</dbReference>
<sequence>MKVGKKKLSTESVQPLLPSPSNHTATMNGDDGEGGAAEVQPEETEHFEDTEWTLEEENDGDEDEDSETEKDYDHFENLQIEETEAGAEAEAERLKLADGYYEIEAVRRKRVRKGQVQYLIKWLARGREYMGASKESIAMFRCRSRSARGRKRKHGITHAQVKKKQQQQPLVDVTSNLPSHRVRIVEDPTYYPQLNNLNVRSGKGKTDVSSVNGFEMCKNVNEHAVKMVSNEQNELNLKLCELKESIMVSEEIANKFSVHPSQEGLVTGGNVFANGLPKSDGVDPVQSGRCIGAKKRKSFPVKRFKQDLALCSMDDTQNAISACVMAEQKNFQTRAFMGNDRDCKNKSDNSKEMCNITQIIKPISYSTSTTSNDEEVSLTFEALRFVA</sequence>
<feature type="region of interest" description="Disordered" evidence="1">
    <location>
        <begin position="1"/>
        <end position="72"/>
    </location>
</feature>
<protein>
    <recommendedName>
        <fullName evidence="4">Chromo domain-containing protein</fullName>
    </recommendedName>
</protein>
<dbReference type="AlphaFoldDB" id="A0A8S0RQ79"/>
<dbReference type="Gene3D" id="2.40.50.40">
    <property type="match status" value="1"/>
</dbReference>
<dbReference type="Proteomes" id="UP000594638">
    <property type="component" value="Unassembled WGS sequence"/>
</dbReference>
<dbReference type="InterPro" id="IPR016197">
    <property type="entry name" value="Chromo-like_dom_sf"/>
</dbReference>
<dbReference type="SUPFAM" id="SSF54160">
    <property type="entry name" value="Chromo domain-like"/>
    <property type="match status" value="1"/>
</dbReference>
<accession>A0A8S0RQ79</accession>
<dbReference type="CDD" id="cd00024">
    <property type="entry name" value="CD_CSD"/>
    <property type="match status" value="1"/>
</dbReference>
<evidence type="ECO:0008006" key="4">
    <source>
        <dbReference type="Google" id="ProtNLM"/>
    </source>
</evidence>
<dbReference type="GO" id="GO:0031507">
    <property type="term" value="P:heterochromatin formation"/>
    <property type="evidence" value="ECO:0007669"/>
    <property type="project" value="InterPro"/>
</dbReference>
<dbReference type="Gramene" id="OE9A012908T1">
    <property type="protein sequence ID" value="OE9A012908C1"/>
    <property type="gene ID" value="OE9A012908"/>
</dbReference>
<dbReference type="PANTHER" id="PTHR47240:SF2">
    <property type="entry name" value="CHROMO DOMAIN-CONTAINING PROTEIN LHP1"/>
    <property type="match status" value="1"/>
</dbReference>
<dbReference type="InterPro" id="IPR044251">
    <property type="entry name" value="LHP1-like"/>
</dbReference>
<organism evidence="2 3">
    <name type="scientific">Olea europaea subsp. europaea</name>
    <dbReference type="NCBI Taxonomy" id="158383"/>
    <lineage>
        <taxon>Eukaryota</taxon>
        <taxon>Viridiplantae</taxon>
        <taxon>Streptophyta</taxon>
        <taxon>Embryophyta</taxon>
        <taxon>Tracheophyta</taxon>
        <taxon>Spermatophyta</taxon>
        <taxon>Magnoliopsida</taxon>
        <taxon>eudicotyledons</taxon>
        <taxon>Gunneridae</taxon>
        <taxon>Pentapetalae</taxon>
        <taxon>asterids</taxon>
        <taxon>lamiids</taxon>
        <taxon>Lamiales</taxon>
        <taxon>Oleaceae</taxon>
        <taxon>Oleeae</taxon>
        <taxon>Olea</taxon>
    </lineage>
</organism>
<evidence type="ECO:0000256" key="1">
    <source>
        <dbReference type="SAM" id="MobiDB-lite"/>
    </source>
</evidence>
<keyword evidence="3" id="KW-1185">Reference proteome</keyword>
<dbReference type="OrthoDB" id="1751753at2759"/>
<proteinExistence type="predicted"/>
<evidence type="ECO:0000313" key="2">
    <source>
        <dbReference type="EMBL" id="CAA2981226.1"/>
    </source>
</evidence>
<gene>
    <name evidence="2" type="ORF">OLEA9_A012908</name>
</gene>
<name>A0A8S0RQ79_OLEEU</name>
<reference evidence="2 3" key="1">
    <citation type="submission" date="2019-12" db="EMBL/GenBank/DDBJ databases">
        <authorList>
            <person name="Alioto T."/>
            <person name="Alioto T."/>
            <person name="Gomez Garrido J."/>
        </authorList>
    </citation>
    <scope>NUCLEOTIDE SEQUENCE [LARGE SCALE GENOMIC DNA]</scope>
</reference>